<dbReference type="InterPro" id="IPR046960">
    <property type="entry name" value="PPR_At4g14850-like_plant"/>
</dbReference>
<protein>
    <submittedName>
        <fullName evidence="2">Putative pentatricopeptide repeat-containing protein at3g15130</fullName>
    </submittedName>
</protein>
<dbReference type="PANTHER" id="PTHR47926:SF504">
    <property type="entry name" value="(WILD MALAYSIAN BANANA) HYPOTHETICAL PROTEIN"/>
    <property type="match status" value="1"/>
</dbReference>
<dbReference type="EMBL" id="BMAC01000017">
    <property type="protein sequence ID" value="GFP80282.1"/>
    <property type="molecule type" value="Genomic_DNA"/>
</dbReference>
<keyword evidence="1" id="KW-0677">Repeat</keyword>
<dbReference type="OrthoDB" id="1929855at2759"/>
<dbReference type="InterPro" id="IPR011990">
    <property type="entry name" value="TPR-like_helical_dom_sf"/>
</dbReference>
<dbReference type="InterPro" id="IPR002885">
    <property type="entry name" value="PPR_rpt"/>
</dbReference>
<dbReference type="Pfam" id="PF01535">
    <property type="entry name" value="PPR"/>
    <property type="match status" value="1"/>
</dbReference>
<evidence type="ECO:0000313" key="2">
    <source>
        <dbReference type="EMBL" id="GFP80282.1"/>
    </source>
</evidence>
<evidence type="ECO:0000313" key="3">
    <source>
        <dbReference type="Proteomes" id="UP000653305"/>
    </source>
</evidence>
<dbReference type="AlphaFoldDB" id="A0A830B3W8"/>
<dbReference type="GO" id="GO:0003723">
    <property type="term" value="F:RNA binding"/>
    <property type="evidence" value="ECO:0007669"/>
    <property type="project" value="InterPro"/>
</dbReference>
<comment type="caution">
    <text evidence="2">The sequence shown here is derived from an EMBL/GenBank/DDBJ whole genome shotgun (WGS) entry which is preliminary data.</text>
</comment>
<gene>
    <name evidence="2" type="ORF">PHJA_000171600</name>
</gene>
<dbReference type="PANTHER" id="PTHR47926">
    <property type="entry name" value="PENTATRICOPEPTIDE REPEAT-CONTAINING PROTEIN"/>
    <property type="match status" value="1"/>
</dbReference>
<accession>A0A830B3W8</accession>
<dbReference type="Proteomes" id="UP000653305">
    <property type="component" value="Unassembled WGS sequence"/>
</dbReference>
<dbReference type="GO" id="GO:0009451">
    <property type="term" value="P:RNA modification"/>
    <property type="evidence" value="ECO:0007669"/>
    <property type="project" value="InterPro"/>
</dbReference>
<name>A0A830B3W8_9LAMI</name>
<dbReference type="InterPro" id="IPR046848">
    <property type="entry name" value="E_motif"/>
</dbReference>
<organism evidence="2 3">
    <name type="scientific">Phtheirospermum japonicum</name>
    <dbReference type="NCBI Taxonomy" id="374723"/>
    <lineage>
        <taxon>Eukaryota</taxon>
        <taxon>Viridiplantae</taxon>
        <taxon>Streptophyta</taxon>
        <taxon>Embryophyta</taxon>
        <taxon>Tracheophyta</taxon>
        <taxon>Spermatophyta</taxon>
        <taxon>Magnoliopsida</taxon>
        <taxon>eudicotyledons</taxon>
        <taxon>Gunneridae</taxon>
        <taxon>Pentapetalae</taxon>
        <taxon>asterids</taxon>
        <taxon>lamiids</taxon>
        <taxon>Lamiales</taxon>
        <taxon>Orobanchaceae</taxon>
        <taxon>Orobanchaceae incertae sedis</taxon>
        <taxon>Phtheirospermum</taxon>
    </lineage>
</organism>
<proteinExistence type="predicted"/>
<dbReference type="Gene3D" id="1.25.40.10">
    <property type="entry name" value="Tetratricopeptide repeat domain"/>
    <property type="match status" value="1"/>
</dbReference>
<dbReference type="Pfam" id="PF20431">
    <property type="entry name" value="E_motif"/>
    <property type="match status" value="1"/>
</dbReference>
<evidence type="ECO:0000256" key="1">
    <source>
        <dbReference type="ARBA" id="ARBA00022737"/>
    </source>
</evidence>
<keyword evidence="3" id="KW-1185">Reference proteome</keyword>
<sequence length="115" mass="12802">MVDVLGRAGRLKEAKDVIEKMPVRANVGIWQTLLNACRMHKNVVVGSEVGDILLRLDGENLVNYVLVSNMFADVGYWRECERLWGIVKAKGLKKEAGCSSVEMGELSNMFPDVGY</sequence>
<reference evidence="2" key="1">
    <citation type="submission" date="2020-07" db="EMBL/GenBank/DDBJ databases">
        <title>Ethylene signaling mediates host invasion by parasitic plants.</title>
        <authorList>
            <person name="Yoshida S."/>
        </authorList>
    </citation>
    <scope>NUCLEOTIDE SEQUENCE</scope>
    <source>
        <strain evidence="2">Okayama</strain>
    </source>
</reference>